<dbReference type="UniPathway" id="UPA00053">
    <property type="reaction ID" value="UER00086"/>
</dbReference>
<keyword evidence="4 5" id="KW-0704">Schiff base</keyword>
<proteinExistence type="inferred from homology"/>
<dbReference type="GO" id="GO:0009423">
    <property type="term" value="P:chorismate biosynthetic process"/>
    <property type="evidence" value="ECO:0007669"/>
    <property type="project" value="UniProtKB-UniRule"/>
</dbReference>
<evidence type="ECO:0000256" key="1">
    <source>
        <dbReference type="ARBA" id="ARBA00001864"/>
    </source>
</evidence>
<dbReference type="InterPro" id="IPR001381">
    <property type="entry name" value="DHquinase_I"/>
</dbReference>
<comment type="similarity">
    <text evidence="5">Belongs to the type-I 3-dehydroquinase family.</text>
</comment>
<dbReference type="CDD" id="cd00502">
    <property type="entry name" value="DHQase_I"/>
    <property type="match status" value="1"/>
</dbReference>
<dbReference type="SUPFAM" id="SSF51569">
    <property type="entry name" value="Aldolase"/>
    <property type="match status" value="1"/>
</dbReference>
<protein>
    <recommendedName>
        <fullName evidence="5">3-dehydroquinate dehydratase</fullName>
        <shortName evidence="5">3-dehydroquinase</shortName>
        <ecNumber evidence="5">4.2.1.10</ecNumber>
    </recommendedName>
    <alternativeName>
        <fullName evidence="5">Type I DHQase</fullName>
    </alternativeName>
    <alternativeName>
        <fullName evidence="5">Type I dehydroquinase</fullName>
        <shortName evidence="5">DHQ1</shortName>
    </alternativeName>
</protein>
<comment type="caution">
    <text evidence="5">Lacks conserved residue(s) required for the propagation of feature annotation.</text>
</comment>
<dbReference type="NCBIfam" id="TIGR01093">
    <property type="entry name" value="aroD"/>
    <property type="match status" value="1"/>
</dbReference>
<organism evidence="6 7">
    <name type="scientific">Oceanobacillus picturae</name>
    <dbReference type="NCBI Taxonomy" id="171693"/>
    <lineage>
        <taxon>Bacteria</taxon>
        <taxon>Bacillati</taxon>
        <taxon>Bacillota</taxon>
        <taxon>Bacilli</taxon>
        <taxon>Bacillales</taxon>
        <taxon>Bacillaceae</taxon>
        <taxon>Oceanobacillus</taxon>
    </lineage>
</organism>
<evidence type="ECO:0000256" key="4">
    <source>
        <dbReference type="ARBA" id="ARBA00023270"/>
    </source>
</evidence>
<dbReference type="RefSeq" id="WP_058950518.1">
    <property type="nucleotide sequence ID" value="NZ_BBXV01000029.1"/>
</dbReference>
<evidence type="ECO:0000313" key="7">
    <source>
        <dbReference type="Proteomes" id="UP000052946"/>
    </source>
</evidence>
<dbReference type="EMBL" id="BBXV01000029">
    <property type="protein sequence ID" value="GAQ18538.1"/>
    <property type="molecule type" value="Genomic_DNA"/>
</dbReference>
<reference evidence="6 7" key="2">
    <citation type="journal article" date="2016" name="Genome Announc.">
        <title>Draft Genome Sequence of Oceanobacillus picturae Heshi-B3, Isolated from Fermented Rice Bran in a Traditional Japanese Seafood Dish.</title>
        <authorList>
            <person name="Akuzawa S."/>
            <person name="Nagaoka J."/>
            <person name="Kanekatsu M."/>
            <person name="Kanesaki Y."/>
            <person name="Suzuki T."/>
        </authorList>
    </citation>
    <scope>NUCLEOTIDE SEQUENCE [LARGE SCALE GENOMIC DNA]</scope>
    <source>
        <strain evidence="6 7">Heshi-B3</strain>
    </source>
</reference>
<feature type="active site" description="Proton donor/acceptor" evidence="5">
    <location>
        <position position="143"/>
    </location>
</feature>
<sequence length="251" mass="27999">MKPIKVKHITIGEGIPKIIVPIMGYSESELLEEIAYIKELNPDIIEWRADAFKRVADYAAVGHMLSLIREKVPNTPLLFTFRTEQEGGNCPMSLVDYFNLIKVVLDTKRIELIDMELLTDETMLREMMNHAKQKGIKVILSNHEFTHTPAKETLLFRLQKMASLGADIPKVAVMPQTVKDLLTLLDVTQEAKESGLPVITMAMGKLGLLSRLSGEIFGSVATFAAGKHQSAPGQISVSQLREVQDIIHQHS</sequence>
<dbReference type="PANTHER" id="PTHR43699">
    <property type="entry name" value="3-DEHYDROQUINATE DEHYDRATASE"/>
    <property type="match status" value="1"/>
</dbReference>
<evidence type="ECO:0000256" key="5">
    <source>
        <dbReference type="HAMAP-Rule" id="MF_00214"/>
    </source>
</evidence>
<keyword evidence="3 5" id="KW-0456">Lyase</keyword>
<dbReference type="PANTHER" id="PTHR43699:SF1">
    <property type="entry name" value="3-DEHYDROQUINATE DEHYDRATASE"/>
    <property type="match status" value="1"/>
</dbReference>
<dbReference type="InterPro" id="IPR013785">
    <property type="entry name" value="Aldolase_TIM"/>
</dbReference>
<feature type="active site" description="Schiff-base intermediate with substrate" evidence="5">
    <location>
        <position position="170"/>
    </location>
</feature>
<dbReference type="HAMAP" id="MF_00214">
    <property type="entry name" value="AroD"/>
    <property type="match status" value="1"/>
</dbReference>
<dbReference type="Pfam" id="PF01487">
    <property type="entry name" value="DHquinase_I"/>
    <property type="match status" value="1"/>
</dbReference>
<dbReference type="FunFam" id="3.20.20.70:FF:000047">
    <property type="entry name" value="3-dehydroquinate dehydratase"/>
    <property type="match status" value="1"/>
</dbReference>
<name>A0A0U9H757_9BACI</name>
<feature type="binding site" evidence="5">
    <location>
        <position position="82"/>
    </location>
    <ligand>
        <name>3-dehydroquinate</name>
        <dbReference type="ChEBI" id="CHEBI:32364"/>
    </ligand>
</feature>
<comment type="subunit">
    <text evidence="5">Homodimer.</text>
</comment>
<feature type="binding site" evidence="5">
    <location>
        <position position="234"/>
    </location>
    <ligand>
        <name>3-dehydroquinate</name>
        <dbReference type="ChEBI" id="CHEBI:32364"/>
    </ligand>
</feature>
<evidence type="ECO:0000256" key="3">
    <source>
        <dbReference type="ARBA" id="ARBA00023239"/>
    </source>
</evidence>
<dbReference type="GO" id="GO:0046279">
    <property type="term" value="P:3,4-dihydroxybenzoate biosynthetic process"/>
    <property type="evidence" value="ECO:0007669"/>
    <property type="project" value="TreeGrafter"/>
</dbReference>
<accession>A0A0U9H757</accession>
<keyword evidence="2 5" id="KW-0057">Aromatic amino acid biosynthesis</keyword>
<dbReference type="GO" id="GO:0008652">
    <property type="term" value="P:amino acid biosynthetic process"/>
    <property type="evidence" value="ECO:0007669"/>
    <property type="project" value="UniProtKB-KW"/>
</dbReference>
<dbReference type="Gene3D" id="3.20.20.70">
    <property type="entry name" value="Aldolase class I"/>
    <property type="match status" value="1"/>
</dbReference>
<evidence type="ECO:0000313" key="6">
    <source>
        <dbReference type="EMBL" id="GAQ18538.1"/>
    </source>
</evidence>
<comment type="function">
    <text evidence="5">Involved in the third step of the chorismate pathway, which leads to the biosynthesis of aromatic amino acids. Catalyzes the cis-dehydration of 3-dehydroquinate (DHQ) and introduces the first double bond of the aromatic ring to yield 3-dehydroshikimate.</text>
</comment>
<dbReference type="EC" id="4.2.1.10" evidence="5"/>
<comment type="catalytic activity">
    <reaction evidence="1 5">
        <text>3-dehydroquinate = 3-dehydroshikimate + H2O</text>
        <dbReference type="Rhea" id="RHEA:21096"/>
        <dbReference type="ChEBI" id="CHEBI:15377"/>
        <dbReference type="ChEBI" id="CHEBI:16630"/>
        <dbReference type="ChEBI" id="CHEBI:32364"/>
        <dbReference type="EC" id="4.2.1.10"/>
    </reaction>
</comment>
<reference evidence="7" key="1">
    <citation type="submission" date="2015-07" db="EMBL/GenBank/DDBJ databases">
        <title>Draft Genome Sequence of Oceanobacillus picturae Heshi-B3 that Was Isolated from Fermented Rice Bran with Aging Salted Mackerel, Which Was Named Heshiko as Traditional Fermented Seafood in Japan.</title>
        <authorList>
            <person name="Akuzawa S."/>
            <person name="Nakagawa J."/>
            <person name="Kanekatsu T."/>
            <person name="Kanesaki Y."/>
            <person name="Suzuki T."/>
        </authorList>
    </citation>
    <scope>NUCLEOTIDE SEQUENCE [LARGE SCALE GENOMIC DNA]</scope>
    <source>
        <strain evidence="7">Heshi-B3</strain>
    </source>
</reference>
<feature type="binding site" evidence="5">
    <location>
        <begin position="46"/>
        <end position="48"/>
    </location>
    <ligand>
        <name>3-dehydroquinate</name>
        <dbReference type="ChEBI" id="CHEBI:32364"/>
    </ligand>
</feature>
<dbReference type="InterPro" id="IPR050146">
    <property type="entry name" value="Type-I_3-dehydroquinase"/>
</dbReference>
<gene>
    <name evidence="5" type="primary">aroD</name>
    <name evidence="6" type="ORF">OPHB3_2479</name>
</gene>
<feature type="binding site" evidence="5">
    <location>
        <position position="211"/>
    </location>
    <ligand>
        <name>3-dehydroquinate</name>
        <dbReference type="ChEBI" id="CHEBI:32364"/>
    </ligand>
</feature>
<dbReference type="OrthoDB" id="9813659at2"/>
<comment type="pathway">
    <text evidence="5">Metabolic intermediate biosynthesis; chorismate biosynthesis; chorismate from D-erythrose 4-phosphate and phosphoenolpyruvate: step 3/7.</text>
</comment>
<dbReference type="GO" id="GO:0003855">
    <property type="term" value="F:3-dehydroquinate dehydratase activity"/>
    <property type="evidence" value="ECO:0007669"/>
    <property type="project" value="UniProtKB-UniRule"/>
</dbReference>
<dbReference type="AlphaFoldDB" id="A0A0U9H757"/>
<dbReference type="GO" id="GO:0009073">
    <property type="term" value="P:aromatic amino acid family biosynthetic process"/>
    <property type="evidence" value="ECO:0007669"/>
    <property type="project" value="UniProtKB-KW"/>
</dbReference>
<evidence type="ECO:0000256" key="2">
    <source>
        <dbReference type="ARBA" id="ARBA00023141"/>
    </source>
</evidence>
<keyword evidence="5" id="KW-0028">Amino-acid biosynthesis</keyword>
<comment type="caution">
    <text evidence="6">The sequence shown here is derived from an EMBL/GenBank/DDBJ whole genome shotgun (WGS) entry which is preliminary data.</text>
</comment>
<dbReference type="Proteomes" id="UP000052946">
    <property type="component" value="Unassembled WGS sequence"/>
</dbReference>
<feature type="binding site" evidence="5">
    <location>
        <position position="230"/>
    </location>
    <ligand>
        <name>3-dehydroquinate</name>
        <dbReference type="ChEBI" id="CHEBI:32364"/>
    </ligand>
</feature>